<protein>
    <recommendedName>
        <fullName evidence="9">Mannan endo-1,4-beta-mannosidase A</fullName>
        <ecNumber evidence="4">3.2.1.78</ecNumber>
    </recommendedName>
    <alternativeName>
        <fullName evidence="10">Endo-beta-1,4-mannanase A</fullName>
    </alternativeName>
</protein>
<dbReference type="PANTHER" id="PTHR31451:SF21">
    <property type="entry name" value="MANNAN ENDO-1,4-BETA-MANNOSIDASE C"/>
    <property type="match status" value="1"/>
</dbReference>
<evidence type="ECO:0000256" key="4">
    <source>
        <dbReference type="ARBA" id="ARBA00012706"/>
    </source>
</evidence>
<keyword evidence="5" id="KW-0964">Secreted</keyword>
<dbReference type="SUPFAM" id="SSF51445">
    <property type="entry name" value="(Trans)glycosidases"/>
    <property type="match status" value="1"/>
</dbReference>
<feature type="domain" description="Glycoside hydrolase family 5" evidence="12">
    <location>
        <begin position="35"/>
        <end position="372"/>
    </location>
</feature>
<sequence>MRVAASHLAAGLGLFVAGSAAAPPGRPNVKAPAGFVTVDGDKFKLDGKDFYFAGSNAYYFPFSGTQEDVEKGLTAAKDAGLTVFRTWGFNDKNRTTLPNGLPNYGGEGAGPSGVVFQYWNNGTAEINIAPFDKVVKAALKVGTKLVVALTNNWADYGGMDVYTTNLGGQYHDDFYTVPAIKSAFKRYVKEMVTRYADSPAIMAWELANEPRCGADGVRNLPRSPTGCTPAVLSAWVDEMSRYVKSLDPHHLVTWGGEGGFNRVSDDWAYSGADGGDFDHELALTAVDFGVFHSYPDWWSKTVEWTNTWIRDHAAAGRKVGKPVVHEEYGWLTPEKRLEYTGKVHNATRTEVLGGWQDIMLEEKMAGDMYWQYGYSGYSYGRNHDDGFTIFLDDAEAQTLIYKHTTSVAKLNRKRCVDARGA</sequence>
<dbReference type="GO" id="GO:0046355">
    <property type="term" value="P:mannan catabolic process"/>
    <property type="evidence" value="ECO:0007669"/>
    <property type="project" value="UniProtKB-ARBA"/>
</dbReference>
<dbReference type="Gene3D" id="3.20.20.80">
    <property type="entry name" value="Glycosidases"/>
    <property type="match status" value="1"/>
</dbReference>
<evidence type="ECO:0000256" key="1">
    <source>
        <dbReference type="ARBA" id="ARBA00001678"/>
    </source>
</evidence>
<comment type="caution">
    <text evidence="13">The sequence shown here is derived from an EMBL/GenBank/DDBJ whole genome shotgun (WGS) entry which is preliminary data.</text>
</comment>
<name>A0AAJ0H8M3_9PEZI</name>
<dbReference type="EMBL" id="JAUIQD010000007">
    <property type="protein sequence ID" value="KAK3343422.1"/>
    <property type="molecule type" value="Genomic_DNA"/>
</dbReference>
<gene>
    <name evidence="13" type="ORF">B0T25DRAFT_299593</name>
</gene>
<evidence type="ECO:0000313" key="13">
    <source>
        <dbReference type="EMBL" id="KAK3343422.1"/>
    </source>
</evidence>
<evidence type="ECO:0000256" key="11">
    <source>
        <dbReference type="SAM" id="SignalP"/>
    </source>
</evidence>
<dbReference type="EC" id="3.2.1.78" evidence="4"/>
<evidence type="ECO:0000256" key="3">
    <source>
        <dbReference type="ARBA" id="ARBA00005641"/>
    </source>
</evidence>
<evidence type="ECO:0000256" key="6">
    <source>
        <dbReference type="ARBA" id="ARBA00022729"/>
    </source>
</evidence>
<feature type="signal peptide" evidence="11">
    <location>
        <begin position="1"/>
        <end position="21"/>
    </location>
</feature>
<comment type="subcellular location">
    <subcellularLocation>
        <location evidence="2">Secreted</location>
    </subcellularLocation>
</comment>
<evidence type="ECO:0000256" key="8">
    <source>
        <dbReference type="ARBA" id="ARBA00023295"/>
    </source>
</evidence>
<dbReference type="GO" id="GO:0016985">
    <property type="term" value="F:mannan endo-1,4-beta-mannosidase activity"/>
    <property type="evidence" value="ECO:0007669"/>
    <property type="project" value="UniProtKB-EC"/>
</dbReference>
<reference evidence="13" key="2">
    <citation type="submission" date="2023-06" db="EMBL/GenBank/DDBJ databases">
        <authorList>
            <consortium name="Lawrence Berkeley National Laboratory"/>
            <person name="Haridas S."/>
            <person name="Hensen N."/>
            <person name="Bonometti L."/>
            <person name="Westerberg I."/>
            <person name="Brannstrom I.O."/>
            <person name="Guillou S."/>
            <person name="Cros-Aarteil S."/>
            <person name="Calhoun S."/>
            <person name="Kuo A."/>
            <person name="Mondo S."/>
            <person name="Pangilinan J."/>
            <person name="Riley R."/>
            <person name="Labutti K."/>
            <person name="Andreopoulos B."/>
            <person name="Lipzen A."/>
            <person name="Chen C."/>
            <person name="Yanf M."/>
            <person name="Daum C."/>
            <person name="Ng V."/>
            <person name="Clum A."/>
            <person name="Steindorff A."/>
            <person name="Ohm R."/>
            <person name="Martin F."/>
            <person name="Silar P."/>
            <person name="Natvig D."/>
            <person name="Lalanne C."/>
            <person name="Gautier V."/>
            <person name="Ament-Velasquez S.L."/>
            <person name="Kruys A."/>
            <person name="Hutchinson M.I."/>
            <person name="Powell A.J."/>
            <person name="Barry K."/>
            <person name="Miller A.N."/>
            <person name="Grigoriev I.V."/>
            <person name="Debuchy R."/>
            <person name="Gladieux P."/>
            <person name="Thoren M.H."/>
            <person name="Johannesson H."/>
        </authorList>
    </citation>
    <scope>NUCLEOTIDE SEQUENCE</scope>
    <source>
        <strain evidence="13">CBS 955.72</strain>
    </source>
</reference>
<evidence type="ECO:0000313" key="14">
    <source>
        <dbReference type="Proteomes" id="UP001275084"/>
    </source>
</evidence>
<organism evidence="13 14">
    <name type="scientific">Lasiosphaeria hispida</name>
    <dbReference type="NCBI Taxonomy" id="260671"/>
    <lineage>
        <taxon>Eukaryota</taxon>
        <taxon>Fungi</taxon>
        <taxon>Dikarya</taxon>
        <taxon>Ascomycota</taxon>
        <taxon>Pezizomycotina</taxon>
        <taxon>Sordariomycetes</taxon>
        <taxon>Sordariomycetidae</taxon>
        <taxon>Sordariales</taxon>
        <taxon>Lasiosphaeriaceae</taxon>
        <taxon>Lasiosphaeria</taxon>
    </lineage>
</organism>
<comment type="catalytic activity">
    <reaction evidence="1">
        <text>Random hydrolysis of (1-&gt;4)-beta-D-mannosidic linkages in mannans, galactomannans and glucomannans.</text>
        <dbReference type="EC" id="3.2.1.78"/>
    </reaction>
</comment>
<dbReference type="AlphaFoldDB" id="A0AAJ0H8M3"/>
<reference evidence="13" key="1">
    <citation type="journal article" date="2023" name="Mol. Phylogenet. Evol.">
        <title>Genome-scale phylogeny and comparative genomics of the fungal order Sordariales.</title>
        <authorList>
            <person name="Hensen N."/>
            <person name="Bonometti L."/>
            <person name="Westerberg I."/>
            <person name="Brannstrom I.O."/>
            <person name="Guillou S."/>
            <person name="Cros-Aarteil S."/>
            <person name="Calhoun S."/>
            <person name="Haridas S."/>
            <person name="Kuo A."/>
            <person name="Mondo S."/>
            <person name="Pangilinan J."/>
            <person name="Riley R."/>
            <person name="LaButti K."/>
            <person name="Andreopoulos B."/>
            <person name="Lipzen A."/>
            <person name="Chen C."/>
            <person name="Yan M."/>
            <person name="Daum C."/>
            <person name="Ng V."/>
            <person name="Clum A."/>
            <person name="Steindorff A."/>
            <person name="Ohm R.A."/>
            <person name="Martin F."/>
            <person name="Silar P."/>
            <person name="Natvig D.O."/>
            <person name="Lalanne C."/>
            <person name="Gautier V."/>
            <person name="Ament-Velasquez S.L."/>
            <person name="Kruys A."/>
            <person name="Hutchinson M.I."/>
            <person name="Powell A.J."/>
            <person name="Barry K."/>
            <person name="Miller A.N."/>
            <person name="Grigoriev I.V."/>
            <person name="Debuchy R."/>
            <person name="Gladieux P."/>
            <person name="Hiltunen Thoren M."/>
            <person name="Johannesson H."/>
        </authorList>
    </citation>
    <scope>NUCLEOTIDE SEQUENCE</scope>
    <source>
        <strain evidence="13">CBS 955.72</strain>
    </source>
</reference>
<evidence type="ECO:0000256" key="5">
    <source>
        <dbReference type="ARBA" id="ARBA00022525"/>
    </source>
</evidence>
<dbReference type="InterPro" id="IPR001547">
    <property type="entry name" value="Glyco_hydro_5"/>
</dbReference>
<dbReference type="GO" id="GO:0005576">
    <property type="term" value="C:extracellular region"/>
    <property type="evidence" value="ECO:0007669"/>
    <property type="project" value="UniProtKB-SubCell"/>
</dbReference>
<proteinExistence type="inferred from homology"/>
<keyword evidence="14" id="KW-1185">Reference proteome</keyword>
<dbReference type="FunFam" id="3.20.20.80:FF:000076">
    <property type="entry name" value="Mannan endo-1,4-beta-mannosidase A"/>
    <property type="match status" value="1"/>
</dbReference>
<comment type="similarity">
    <text evidence="3">Belongs to the glycosyl hydrolase 5 (cellulase A) family.</text>
</comment>
<dbReference type="InterPro" id="IPR045053">
    <property type="entry name" value="MAN-like"/>
</dbReference>
<dbReference type="Pfam" id="PF26410">
    <property type="entry name" value="GH5_mannosidase"/>
    <property type="match status" value="1"/>
</dbReference>
<keyword evidence="6 11" id="KW-0732">Signal</keyword>
<evidence type="ECO:0000256" key="7">
    <source>
        <dbReference type="ARBA" id="ARBA00022801"/>
    </source>
</evidence>
<evidence type="ECO:0000256" key="10">
    <source>
        <dbReference type="ARBA" id="ARBA00077212"/>
    </source>
</evidence>
<evidence type="ECO:0000256" key="9">
    <source>
        <dbReference type="ARBA" id="ARBA00068505"/>
    </source>
</evidence>
<dbReference type="Proteomes" id="UP001275084">
    <property type="component" value="Unassembled WGS sequence"/>
</dbReference>
<keyword evidence="7" id="KW-0378">Hydrolase</keyword>
<dbReference type="InterPro" id="IPR017853">
    <property type="entry name" value="GH"/>
</dbReference>
<dbReference type="PANTHER" id="PTHR31451">
    <property type="match status" value="1"/>
</dbReference>
<keyword evidence="8" id="KW-0326">Glycosidase</keyword>
<evidence type="ECO:0000256" key="2">
    <source>
        <dbReference type="ARBA" id="ARBA00004613"/>
    </source>
</evidence>
<evidence type="ECO:0000259" key="12">
    <source>
        <dbReference type="Pfam" id="PF26410"/>
    </source>
</evidence>
<accession>A0AAJ0H8M3</accession>
<feature type="chain" id="PRO_5042571323" description="Mannan endo-1,4-beta-mannosidase A" evidence="11">
    <location>
        <begin position="22"/>
        <end position="421"/>
    </location>
</feature>